<evidence type="ECO:0000256" key="1">
    <source>
        <dbReference type="ARBA" id="ARBA00000085"/>
    </source>
</evidence>
<feature type="domain" description="Histidine kinase" evidence="6">
    <location>
        <begin position="215"/>
        <end position="423"/>
    </location>
</feature>
<dbReference type="PANTHER" id="PTHR43711:SF1">
    <property type="entry name" value="HISTIDINE KINASE 1"/>
    <property type="match status" value="1"/>
</dbReference>
<dbReference type="EMBL" id="JAHVAH010000001">
    <property type="protein sequence ID" value="MBW0144937.1"/>
    <property type="molecule type" value="Genomic_DNA"/>
</dbReference>
<sequence>MPVSARLNAELCLVEADAAVQALQLAAGADPNGPIAPPQMAAIARLARELGEPVSRLAHVATPSGDAQLWVSIVPEGDGFKLDVEQWREMVSTGPRFEAVELPEEAEDFDGILIDERFRIVSVHGSAVPWFEKHVGQSLVLVVQFSEDSGGIPAVEAMSAREAYNGLPGRLRADKRPLTLSGEPQHDGDRFTGYRIEVSVEEEKTSEPAPSDAGGLDATLRSPLDRIIKAADQIVDRSDGPIRSDYADYAGDIATAGRHLLSVIRSMSEQVGVEREKVKLSVVAREAAGLVAAKAQDKRIDIEIEDDVSVVAIAERRATVQILVNILGNAIRHSPDGGTVAIVFDQDDRHAMVTIADQGPGIARADQKKIFEKFERLDAEEGTGAGLGLAISRRLAKSMDGDIELESASGEGARFTLCLPAAK</sequence>
<reference evidence="7 8" key="1">
    <citation type="submission" date="2021-07" db="EMBL/GenBank/DDBJ databases">
        <title>The draft genome sequence of Sphingomicrobium sp. B8.</title>
        <authorList>
            <person name="Mu L."/>
        </authorList>
    </citation>
    <scope>NUCLEOTIDE SEQUENCE [LARGE SCALE GENOMIC DNA]</scope>
    <source>
        <strain evidence="7 8">B8</strain>
    </source>
</reference>
<keyword evidence="5" id="KW-0902">Two-component regulatory system</keyword>
<dbReference type="PANTHER" id="PTHR43711">
    <property type="entry name" value="TWO-COMPONENT HISTIDINE KINASE"/>
    <property type="match status" value="1"/>
</dbReference>
<protein>
    <recommendedName>
        <fullName evidence="2">histidine kinase</fullName>
        <ecNumber evidence="2">2.7.13.3</ecNumber>
    </recommendedName>
</protein>
<evidence type="ECO:0000313" key="7">
    <source>
        <dbReference type="EMBL" id="MBW0144937.1"/>
    </source>
</evidence>
<accession>A0ABS6V6X4</accession>
<comment type="catalytic activity">
    <reaction evidence="1">
        <text>ATP + protein L-histidine = ADP + protein N-phospho-L-histidine.</text>
        <dbReference type="EC" id="2.7.13.3"/>
    </reaction>
</comment>
<evidence type="ECO:0000256" key="5">
    <source>
        <dbReference type="ARBA" id="ARBA00023012"/>
    </source>
</evidence>
<organism evidence="7 8">
    <name type="scientific">Sphingomicrobium clamense</name>
    <dbReference type="NCBI Taxonomy" id="2851013"/>
    <lineage>
        <taxon>Bacteria</taxon>
        <taxon>Pseudomonadati</taxon>
        <taxon>Pseudomonadota</taxon>
        <taxon>Alphaproteobacteria</taxon>
        <taxon>Sphingomonadales</taxon>
        <taxon>Sphingomonadaceae</taxon>
        <taxon>Sphingomicrobium</taxon>
    </lineage>
</organism>
<keyword evidence="8" id="KW-1185">Reference proteome</keyword>
<gene>
    <name evidence="7" type="ORF">KTQ36_06465</name>
</gene>
<keyword evidence="4 7" id="KW-0418">Kinase</keyword>
<evidence type="ECO:0000259" key="6">
    <source>
        <dbReference type="PROSITE" id="PS50109"/>
    </source>
</evidence>
<dbReference type="InterPro" id="IPR005467">
    <property type="entry name" value="His_kinase_dom"/>
</dbReference>
<dbReference type="GO" id="GO:0016301">
    <property type="term" value="F:kinase activity"/>
    <property type="evidence" value="ECO:0007669"/>
    <property type="project" value="UniProtKB-KW"/>
</dbReference>
<dbReference type="EC" id="2.7.13.3" evidence="2"/>
<dbReference type="PROSITE" id="PS50109">
    <property type="entry name" value="HIS_KIN"/>
    <property type="match status" value="1"/>
</dbReference>
<evidence type="ECO:0000256" key="2">
    <source>
        <dbReference type="ARBA" id="ARBA00012438"/>
    </source>
</evidence>
<evidence type="ECO:0000313" key="8">
    <source>
        <dbReference type="Proteomes" id="UP000698028"/>
    </source>
</evidence>
<dbReference type="InterPro" id="IPR050736">
    <property type="entry name" value="Sensor_HK_Regulatory"/>
</dbReference>
<comment type="caution">
    <text evidence="7">The sequence shown here is derived from an EMBL/GenBank/DDBJ whole genome shotgun (WGS) entry which is preliminary data.</text>
</comment>
<evidence type="ECO:0000256" key="4">
    <source>
        <dbReference type="ARBA" id="ARBA00022777"/>
    </source>
</evidence>
<dbReference type="RefSeq" id="WP_218632884.1">
    <property type="nucleotide sequence ID" value="NZ_JAHVAH010000001.1"/>
</dbReference>
<keyword evidence="3" id="KW-0808">Transferase</keyword>
<dbReference type="InterPro" id="IPR003594">
    <property type="entry name" value="HATPase_dom"/>
</dbReference>
<dbReference type="SMART" id="SM00387">
    <property type="entry name" value="HATPase_c"/>
    <property type="match status" value="1"/>
</dbReference>
<dbReference type="Pfam" id="PF02518">
    <property type="entry name" value="HATPase_c"/>
    <property type="match status" value="1"/>
</dbReference>
<evidence type="ECO:0000256" key="3">
    <source>
        <dbReference type="ARBA" id="ARBA00022679"/>
    </source>
</evidence>
<dbReference type="Proteomes" id="UP000698028">
    <property type="component" value="Unassembled WGS sequence"/>
</dbReference>
<name>A0ABS6V6X4_9SPHN</name>
<proteinExistence type="predicted"/>
<dbReference type="CDD" id="cd00075">
    <property type="entry name" value="HATPase"/>
    <property type="match status" value="1"/>
</dbReference>